<keyword evidence="2" id="KW-1185">Reference proteome</keyword>
<dbReference type="Proteomes" id="UP000271889">
    <property type="component" value="Unassembled WGS sequence"/>
</dbReference>
<dbReference type="AlphaFoldDB" id="A0A3P6S8M4"/>
<proteinExistence type="predicted"/>
<sequence length="88" mass="10112">MGDEGSKKYLPSFWHDDVAMQGYMSVIKARAVNPIDHDRKIKFWENLIAKSCEAEGNAIISVDLLKKRFRRGDQIPASLNIVLEHLER</sequence>
<dbReference type="EMBL" id="UYRV01019052">
    <property type="protein sequence ID" value="VDK65523.1"/>
    <property type="molecule type" value="Genomic_DNA"/>
</dbReference>
<gene>
    <name evidence="1" type="ORF">CGOC_LOCUS6038</name>
</gene>
<protein>
    <submittedName>
        <fullName evidence="1">Uncharacterized protein</fullName>
    </submittedName>
</protein>
<reference evidence="1 2" key="1">
    <citation type="submission" date="2018-11" db="EMBL/GenBank/DDBJ databases">
        <authorList>
            <consortium name="Pathogen Informatics"/>
        </authorList>
    </citation>
    <scope>NUCLEOTIDE SEQUENCE [LARGE SCALE GENOMIC DNA]</scope>
</reference>
<dbReference type="Pfam" id="PF25880">
    <property type="entry name" value="WHD_CHMP7_1st"/>
    <property type="match status" value="1"/>
</dbReference>
<name>A0A3P6S8M4_CYLGO</name>
<dbReference type="OrthoDB" id="10250120at2759"/>
<accession>A0A3P6S8M4</accession>
<evidence type="ECO:0000313" key="2">
    <source>
        <dbReference type="Proteomes" id="UP000271889"/>
    </source>
</evidence>
<evidence type="ECO:0000313" key="1">
    <source>
        <dbReference type="EMBL" id="VDK65523.1"/>
    </source>
</evidence>
<organism evidence="1 2">
    <name type="scientific">Cylicostephanus goldi</name>
    <name type="common">Nematode worm</name>
    <dbReference type="NCBI Taxonomy" id="71465"/>
    <lineage>
        <taxon>Eukaryota</taxon>
        <taxon>Metazoa</taxon>
        <taxon>Ecdysozoa</taxon>
        <taxon>Nematoda</taxon>
        <taxon>Chromadorea</taxon>
        <taxon>Rhabditida</taxon>
        <taxon>Rhabditina</taxon>
        <taxon>Rhabditomorpha</taxon>
        <taxon>Strongyloidea</taxon>
        <taxon>Strongylidae</taxon>
        <taxon>Cylicostephanus</taxon>
    </lineage>
</organism>